<feature type="region of interest" description="Disordered" evidence="8">
    <location>
        <begin position="1"/>
        <end position="25"/>
    </location>
</feature>
<evidence type="ECO:0000256" key="6">
    <source>
        <dbReference type="ARBA" id="ARBA00023136"/>
    </source>
</evidence>
<dbReference type="InterPro" id="IPR019177">
    <property type="entry name" value="Golgin_subfamily_A_member_5"/>
</dbReference>
<evidence type="ECO:0000256" key="3">
    <source>
        <dbReference type="ARBA" id="ARBA00022989"/>
    </source>
</evidence>
<evidence type="ECO:0000313" key="10">
    <source>
        <dbReference type="EMBL" id="KAK8894498.1"/>
    </source>
</evidence>
<evidence type="ECO:0000256" key="5">
    <source>
        <dbReference type="ARBA" id="ARBA00023054"/>
    </source>
</evidence>
<evidence type="ECO:0000313" key="11">
    <source>
        <dbReference type="Proteomes" id="UP001470230"/>
    </source>
</evidence>
<keyword evidence="4" id="KW-0333">Golgi apparatus</keyword>
<keyword evidence="6 9" id="KW-0472">Membrane</keyword>
<feature type="coiled-coil region" evidence="7">
    <location>
        <begin position="36"/>
        <end position="256"/>
    </location>
</feature>
<keyword evidence="5 7" id="KW-0175">Coiled coil</keyword>
<keyword evidence="2 9" id="KW-0812">Transmembrane</keyword>
<feature type="transmembrane region" description="Helical" evidence="9">
    <location>
        <begin position="410"/>
        <end position="429"/>
    </location>
</feature>
<comment type="subcellular location">
    <subcellularLocation>
        <location evidence="1">Golgi apparatus membrane</location>
        <topology evidence="1">Single-pass membrane protein</topology>
    </subcellularLocation>
</comment>
<sequence length="430" mass="49798">MKKNSNQYYDQESPNINSNNSGINDMELPKPDIVNINSLRVTAQRTRSQISSLESQLTRIEKVNAKLNNDLMNIQNRNKRTEKEAKQIQQEIDEVNAKIKECEEIQSQKTAEYEKSKSLFEEEKNKASDKINNAKTQNATLQHDLSKQVSLYKNLESSLSQKENEIVSLTSEISRYNDQSVNFNNEKQNDSNSNMQLSILENEVTRLQERLNKILLKITQLEDNHSEIESNVQSEINEMKKKKTEIEQELFVEKEETVNLNRILNEARSASISNRESAEIEWKNKIEEQKNLHLSNINKLKQSHSNSAKNNQSGENLIQALATIEALKSENTTLELMIDSKNKNSNEKSGEIYLDFGRNSYLNSRSPRMKNLTSLFPSNFNDNNVFFQFVDQIDSYFLNVVNYINSNPKIRLLLIVWILFSILFAIKLLF</sequence>
<comment type="caution">
    <text evidence="10">The sequence shown here is derived from an EMBL/GenBank/DDBJ whole genome shotgun (WGS) entry which is preliminary data.</text>
</comment>
<name>A0ABR2KUK7_9EUKA</name>
<feature type="coiled-coil region" evidence="7">
    <location>
        <begin position="283"/>
        <end position="344"/>
    </location>
</feature>
<evidence type="ECO:0000256" key="1">
    <source>
        <dbReference type="ARBA" id="ARBA00004194"/>
    </source>
</evidence>
<feature type="compositionally biased region" description="Low complexity" evidence="8">
    <location>
        <begin position="15"/>
        <end position="24"/>
    </location>
</feature>
<evidence type="ECO:0000256" key="7">
    <source>
        <dbReference type="SAM" id="Coils"/>
    </source>
</evidence>
<dbReference type="PANTHER" id="PTHR13815:SF7">
    <property type="entry name" value="GOLGIN SUBFAMILY A MEMBER 5"/>
    <property type="match status" value="1"/>
</dbReference>
<evidence type="ECO:0000256" key="4">
    <source>
        <dbReference type="ARBA" id="ARBA00023034"/>
    </source>
</evidence>
<dbReference type="EMBL" id="JAPFFF010000003">
    <property type="protein sequence ID" value="KAK8894498.1"/>
    <property type="molecule type" value="Genomic_DNA"/>
</dbReference>
<evidence type="ECO:0000256" key="9">
    <source>
        <dbReference type="SAM" id="Phobius"/>
    </source>
</evidence>
<evidence type="ECO:0000256" key="2">
    <source>
        <dbReference type="ARBA" id="ARBA00022692"/>
    </source>
</evidence>
<organism evidence="10 11">
    <name type="scientific">Tritrichomonas musculus</name>
    <dbReference type="NCBI Taxonomy" id="1915356"/>
    <lineage>
        <taxon>Eukaryota</taxon>
        <taxon>Metamonada</taxon>
        <taxon>Parabasalia</taxon>
        <taxon>Tritrichomonadida</taxon>
        <taxon>Tritrichomonadidae</taxon>
        <taxon>Tritrichomonas</taxon>
    </lineage>
</organism>
<keyword evidence="3 9" id="KW-1133">Transmembrane helix</keyword>
<protein>
    <submittedName>
        <fullName evidence="10">Uncharacterized protein</fullName>
    </submittedName>
</protein>
<dbReference type="PANTHER" id="PTHR13815">
    <property type="entry name" value="GOLGIN-84"/>
    <property type="match status" value="1"/>
</dbReference>
<feature type="compositionally biased region" description="Polar residues" evidence="8">
    <location>
        <begin position="1"/>
        <end position="14"/>
    </location>
</feature>
<gene>
    <name evidence="10" type="ORF">M9Y10_022932</name>
</gene>
<evidence type="ECO:0000256" key="8">
    <source>
        <dbReference type="SAM" id="MobiDB-lite"/>
    </source>
</evidence>
<proteinExistence type="predicted"/>
<dbReference type="Proteomes" id="UP001470230">
    <property type="component" value="Unassembled WGS sequence"/>
</dbReference>
<keyword evidence="11" id="KW-1185">Reference proteome</keyword>
<accession>A0ABR2KUK7</accession>
<reference evidence="10 11" key="1">
    <citation type="submission" date="2024-04" db="EMBL/GenBank/DDBJ databases">
        <title>Tritrichomonas musculus Genome.</title>
        <authorList>
            <person name="Alves-Ferreira E."/>
            <person name="Grigg M."/>
            <person name="Lorenzi H."/>
            <person name="Galac M."/>
        </authorList>
    </citation>
    <scope>NUCLEOTIDE SEQUENCE [LARGE SCALE GENOMIC DNA]</scope>
    <source>
        <strain evidence="10 11">EAF2021</strain>
    </source>
</reference>